<evidence type="ECO:0000256" key="1">
    <source>
        <dbReference type="ARBA" id="ARBA00022527"/>
    </source>
</evidence>
<keyword evidence="1" id="KW-0723">Serine/threonine-protein kinase</keyword>
<keyword evidence="1" id="KW-0808">Transferase</keyword>
<name>A0ABS7QWE4_9ACTN</name>
<dbReference type="Gene3D" id="3.30.565.10">
    <property type="entry name" value="Histidine kinase-like ATPase, C-terminal domain"/>
    <property type="match status" value="1"/>
</dbReference>
<dbReference type="EMBL" id="JAINVZ010000017">
    <property type="protein sequence ID" value="MBY8887525.1"/>
    <property type="molecule type" value="Genomic_DNA"/>
</dbReference>
<dbReference type="SUPFAM" id="SSF55874">
    <property type="entry name" value="ATPase domain of HSP90 chaperone/DNA topoisomerase II/histidine kinase"/>
    <property type="match status" value="1"/>
</dbReference>
<dbReference type="Pfam" id="PF13581">
    <property type="entry name" value="HATPase_c_2"/>
    <property type="match status" value="1"/>
</dbReference>
<dbReference type="CDD" id="cd16936">
    <property type="entry name" value="HATPase_RsbW-like"/>
    <property type="match status" value="1"/>
</dbReference>
<dbReference type="PANTHER" id="PTHR35526:SF3">
    <property type="entry name" value="ANTI-SIGMA-F FACTOR RSBW"/>
    <property type="match status" value="1"/>
</dbReference>
<keyword evidence="3" id="KW-0067">ATP-binding</keyword>
<comment type="caution">
    <text evidence="3">The sequence shown here is derived from an EMBL/GenBank/DDBJ whole genome shotgun (WGS) entry which is preliminary data.</text>
</comment>
<protein>
    <submittedName>
        <fullName evidence="3">ATP-binding protein</fullName>
    </submittedName>
</protein>
<accession>A0ABS7QWE4</accession>
<dbReference type="Proteomes" id="UP001198565">
    <property type="component" value="Unassembled WGS sequence"/>
</dbReference>
<keyword evidence="4" id="KW-1185">Reference proteome</keyword>
<dbReference type="InterPro" id="IPR050267">
    <property type="entry name" value="Anti-sigma-factor_SerPK"/>
</dbReference>
<dbReference type="InterPro" id="IPR003594">
    <property type="entry name" value="HATPase_dom"/>
</dbReference>
<keyword evidence="3" id="KW-0547">Nucleotide-binding</keyword>
<evidence type="ECO:0000313" key="4">
    <source>
        <dbReference type="Proteomes" id="UP001198565"/>
    </source>
</evidence>
<reference evidence="3 4" key="1">
    <citation type="submission" date="2021-08" db="EMBL/GenBank/DDBJ databases">
        <title>Streptomyces sp. PTM05 isolated from lichen.</title>
        <authorList>
            <person name="Somphong A."/>
            <person name="Phongsopitanun W."/>
            <person name="Tanasupawat S."/>
        </authorList>
    </citation>
    <scope>NUCLEOTIDE SEQUENCE [LARGE SCALE GENOMIC DNA]</scope>
    <source>
        <strain evidence="3 4">Ptm05</strain>
    </source>
</reference>
<dbReference type="PANTHER" id="PTHR35526">
    <property type="entry name" value="ANTI-SIGMA-F FACTOR RSBW-RELATED"/>
    <property type="match status" value="1"/>
</dbReference>
<proteinExistence type="predicted"/>
<dbReference type="GO" id="GO:0005524">
    <property type="term" value="F:ATP binding"/>
    <property type="evidence" value="ECO:0007669"/>
    <property type="project" value="UniProtKB-KW"/>
</dbReference>
<evidence type="ECO:0000313" key="3">
    <source>
        <dbReference type="EMBL" id="MBY8887525.1"/>
    </source>
</evidence>
<keyword evidence="1" id="KW-0418">Kinase</keyword>
<dbReference type="RefSeq" id="WP_222980278.1">
    <property type="nucleotide sequence ID" value="NZ_JAINVZ010000017.1"/>
</dbReference>
<organism evidence="3 4">
    <name type="scientific">Streptantibioticus parmotrematis</name>
    <dbReference type="NCBI Taxonomy" id="2873249"/>
    <lineage>
        <taxon>Bacteria</taxon>
        <taxon>Bacillati</taxon>
        <taxon>Actinomycetota</taxon>
        <taxon>Actinomycetes</taxon>
        <taxon>Kitasatosporales</taxon>
        <taxon>Streptomycetaceae</taxon>
        <taxon>Streptantibioticus</taxon>
    </lineage>
</organism>
<dbReference type="InterPro" id="IPR036890">
    <property type="entry name" value="HATPase_C_sf"/>
</dbReference>
<gene>
    <name evidence="3" type="ORF">K7472_22170</name>
</gene>
<feature type="domain" description="Histidine kinase/HSP90-like ATPase" evidence="2">
    <location>
        <begin position="21"/>
        <end position="136"/>
    </location>
</feature>
<evidence type="ECO:0000259" key="2">
    <source>
        <dbReference type="Pfam" id="PF13581"/>
    </source>
</evidence>
<sequence>MSAAEEIHHGILRTVDVGAVPRTAGEARSRVKVVLARYGTETGRTVSLRTHADVLLAVSELATNAIRHGEGLTAFDAAVADDTLRVDITDGTPLLPKTATDQEPLAGKGGLGWPIIQQLADRITITPTGTGKTITVHFPLELTPPPATL</sequence>